<name>A0A066VHT6_TILAU</name>
<dbReference type="STRING" id="1037660.A0A066VHT6"/>
<feature type="region of interest" description="Disordered" evidence="1">
    <location>
        <begin position="108"/>
        <end position="160"/>
    </location>
</feature>
<dbReference type="HOGENOM" id="CLU_1653361_0_0_1"/>
<dbReference type="RefSeq" id="XP_013240625.1">
    <property type="nucleotide sequence ID" value="XM_013385171.1"/>
</dbReference>
<gene>
    <name evidence="2" type="ORF">K437DRAFT_259520</name>
</gene>
<feature type="compositionally biased region" description="Polar residues" evidence="1">
    <location>
        <begin position="109"/>
        <end position="136"/>
    </location>
</feature>
<dbReference type="OrthoDB" id="10017101at2759"/>
<keyword evidence="3" id="KW-1185">Reference proteome</keyword>
<protein>
    <submittedName>
        <fullName evidence="2">Uncharacterized protein</fullName>
    </submittedName>
</protein>
<dbReference type="Proteomes" id="UP000027361">
    <property type="component" value="Unassembled WGS sequence"/>
</dbReference>
<evidence type="ECO:0000313" key="3">
    <source>
        <dbReference type="Proteomes" id="UP000027361"/>
    </source>
</evidence>
<dbReference type="AlphaFoldDB" id="A0A066VHT6"/>
<comment type="caution">
    <text evidence="2">The sequence shown here is derived from an EMBL/GenBank/DDBJ whole genome shotgun (WGS) entry which is preliminary data.</text>
</comment>
<dbReference type="EMBL" id="JMSN01000123">
    <property type="protein sequence ID" value="KDN38155.1"/>
    <property type="molecule type" value="Genomic_DNA"/>
</dbReference>
<reference evidence="2 3" key="1">
    <citation type="submission" date="2014-05" db="EMBL/GenBank/DDBJ databases">
        <title>Draft genome sequence of a rare smut relative, Tilletiaria anomala UBC 951.</title>
        <authorList>
            <consortium name="DOE Joint Genome Institute"/>
            <person name="Toome M."/>
            <person name="Kuo A."/>
            <person name="Henrissat B."/>
            <person name="Lipzen A."/>
            <person name="Tritt A."/>
            <person name="Yoshinaga Y."/>
            <person name="Zane M."/>
            <person name="Barry K."/>
            <person name="Grigoriev I.V."/>
            <person name="Spatafora J.W."/>
            <person name="Aimea M.C."/>
        </authorList>
    </citation>
    <scope>NUCLEOTIDE SEQUENCE [LARGE SCALE GENOMIC DNA]</scope>
    <source>
        <strain evidence="2 3">UBC 951</strain>
    </source>
</reference>
<sequence>MIDPSPIPVDSPGGFIFSFPFTPMYAYATLKGKFAVLDDVLPKLPEQVFDGPTLHAGCDGGMVLIKTAQIKRNGSKSARRWRLPMALTSSPPSTRRATTRLPRPATCLQRDSQTLSSSIPPASSTCPLPTTSSRSSRAPWDVSVRSEGEDVCSLVAPTAR</sequence>
<evidence type="ECO:0000256" key="1">
    <source>
        <dbReference type="SAM" id="MobiDB-lite"/>
    </source>
</evidence>
<proteinExistence type="predicted"/>
<evidence type="ECO:0000313" key="2">
    <source>
        <dbReference type="EMBL" id="KDN38155.1"/>
    </source>
</evidence>
<dbReference type="GeneID" id="25265299"/>
<accession>A0A066VHT6</accession>
<dbReference type="InParanoid" id="A0A066VHT6"/>
<organism evidence="2 3">
    <name type="scientific">Tilletiaria anomala (strain ATCC 24038 / CBS 436.72 / UBC 951)</name>
    <dbReference type="NCBI Taxonomy" id="1037660"/>
    <lineage>
        <taxon>Eukaryota</taxon>
        <taxon>Fungi</taxon>
        <taxon>Dikarya</taxon>
        <taxon>Basidiomycota</taxon>
        <taxon>Ustilaginomycotina</taxon>
        <taxon>Exobasidiomycetes</taxon>
        <taxon>Georgefischeriales</taxon>
        <taxon>Tilletiariaceae</taxon>
        <taxon>Tilletiaria</taxon>
    </lineage>
</organism>